<keyword evidence="2" id="KW-0677">Repeat</keyword>
<evidence type="ECO:0008006" key="6">
    <source>
        <dbReference type="Google" id="ProtNLM"/>
    </source>
</evidence>
<evidence type="ECO:0000313" key="5">
    <source>
        <dbReference type="Proteomes" id="UP001283361"/>
    </source>
</evidence>
<dbReference type="SUPFAM" id="SSF47874">
    <property type="entry name" value="Annexin"/>
    <property type="match status" value="1"/>
</dbReference>
<comment type="similarity">
    <text evidence="1">Belongs to the annexin family.</text>
</comment>
<dbReference type="SMART" id="SM00335">
    <property type="entry name" value="ANX"/>
    <property type="match status" value="1"/>
</dbReference>
<dbReference type="GO" id="GO:0005509">
    <property type="term" value="F:calcium ion binding"/>
    <property type="evidence" value="ECO:0007669"/>
    <property type="project" value="InterPro"/>
</dbReference>
<dbReference type="Pfam" id="PF00191">
    <property type="entry name" value="Annexin"/>
    <property type="match status" value="1"/>
</dbReference>
<keyword evidence="5" id="KW-1185">Reference proteome</keyword>
<accession>A0AAE0YZP9</accession>
<comment type="caution">
    <text evidence="4">The sequence shown here is derived from an EMBL/GenBank/DDBJ whole genome shotgun (WGS) entry which is preliminary data.</text>
</comment>
<evidence type="ECO:0000256" key="1">
    <source>
        <dbReference type="ARBA" id="ARBA00007831"/>
    </source>
</evidence>
<dbReference type="EMBL" id="JAWDGP010005061">
    <property type="protein sequence ID" value="KAK3759925.1"/>
    <property type="molecule type" value="Genomic_DNA"/>
</dbReference>
<dbReference type="Gene3D" id="1.10.220.10">
    <property type="entry name" value="Annexin"/>
    <property type="match status" value="1"/>
</dbReference>
<sequence length="74" mass="8274">MKGLGSEEKVLLELICSRTNDRLSEIKAVYKALYKKQLEAAAVDHTSAYQWHSTLNLSSTVVKAMLKTVTSFVK</sequence>
<dbReference type="GO" id="GO:0005544">
    <property type="term" value="F:calcium-dependent phospholipid binding"/>
    <property type="evidence" value="ECO:0007669"/>
    <property type="project" value="InterPro"/>
</dbReference>
<dbReference type="InterPro" id="IPR037104">
    <property type="entry name" value="Annexin_sf"/>
</dbReference>
<organism evidence="4 5">
    <name type="scientific">Elysia crispata</name>
    <name type="common">lettuce slug</name>
    <dbReference type="NCBI Taxonomy" id="231223"/>
    <lineage>
        <taxon>Eukaryota</taxon>
        <taxon>Metazoa</taxon>
        <taxon>Spiralia</taxon>
        <taxon>Lophotrochozoa</taxon>
        <taxon>Mollusca</taxon>
        <taxon>Gastropoda</taxon>
        <taxon>Heterobranchia</taxon>
        <taxon>Euthyneura</taxon>
        <taxon>Panpulmonata</taxon>
        <taxon>Sacoglossa</taxon>
        <taxon>Placobranchoidea</taxon>
        <taxon>Plakobranchidae</taxon>
        <taxon>Elysia</taxon>
    </lineage>
</organism>
<keyword evidence="3" id="KW-0041">Annexin</keyword>
<name>A0AAE0YZP9_9GAST</name>
<dbReference type="InterPro" id="IPR018502">
    <property type="entry name" value="Annexin_repeat"/>
</dbReference>
<evidence type="ECO:0000256" key="3">
    <source>
        <dbReference type="ARBA" id="ARBA00023216"/>
    </source>
</evidence>
<reference evidence="4" key="1">
    <citation type="journal article" date="2023" name="G3 (Bethesda)">
        <title>A reference genome for the long-term kleptoplast-retaining sea slug Elysia crispata morphotype clarki.</title>
        <authorList>
            <person name="Eastman K.E."/>
            <person name="Pendleton A.L."/>
            <person name="Shaikh M.A."/>
            <person name="Suttiyut T."/>
            <person name="Ogas R."/>
            <person name="Tomko P."/>
            <person name="Gavelis G."/>
            <person name="Widhalm J.R."/>
            <person name="Wisecaver J.H."/>
        </authorList>
    </citation>
    <scope>NUCLEOTIDE SEQUENCE</scope>
    <source>
        <strain evidence="4">ECLA1</strain>
    </source>
</reference>
<proteinExistence type="inferred from homology"/>
<dbReference type="AlphaFoldDB" id="A0AAE0YZP9"/>
<evidence type="ECO:0000256" key="2">
    <source>
        <dbReference type="ARBA" id="ARBA00022737"/>
    </source>
</evidence>
<gene>
    <name evidence="4" type="ORF">RRG08_014162</name>
</gene>
<dbReference type="Proteomes" id="UP001283361">
    <property type="component" value="Unassembled WGS sequence"/>
</dbReference>
<protein>
    <recommendedName>
        <fullName evidence="6">Annexin</fullName>
    </recommendedName>
</protein>
<evidence type="ECO:0000313" key="4">
    <source>
        <dbReference type="EMBL" id="KAK3759925.1"/>
    </source>
</evidence>